<organism evidence="2 3">
    <name type="scientific">Flavobacterium ichthyis</name>
    <dbReference type="NCBI Taxonomy" id="2698827"/>
    <lineage>
        <taxon>Bacteria</taxon>
        <taxon>Pseudomonadati</taxon>
        <taxon>Bacteroidota</taxon>
        <taxon>Flavobacteriia</taxon>
        <taxon>Flavobacteriales</taxon>
        <taxon>Flavobacteriaceae</taxon>
        <taxon>Flavobacterium</taxon>
    </lineage>
</organism>
<dbReference type="RefSeq" id="WP_166536365.1">
    <property type="nucleotide sequence ID" value="NZ_JAABLM010000004.1"/>
</dbReference>
<feature type="signal peptide" evidence="1">
    <location>
        <begin position="1"/>
        <end position="18"/>
    </location>
</feature>
<sequence length="115" mass="13445">MKSLSILFFLIFFQISNAQNIVVSEKERAEKQFEIDVKNNHLKIYVQGGIVSAIKKEDVDFAEKHGFYYHEFGCLAPANRDYYEHYNQLVFIHLTQKFGTEWKSQVSESSIGFKV</sequence>
<accession>A0ABW9ZB53</accession>
<dbReference type="EMBL" id="JAABLM010000004">
    <property type="protein sequence ID" value="NBL64542.1"/>
    <property type="molecule type" value="Genomic_DNA"/>
</dbReference>
<proteinExistence type="predicted"/>
<gene>
    <name evidence="2" type="ORF">GV828_04925</name>
</gene>
<dbReference type="Proteomes" id="UP000798602">
    <property type="component" value="Unassembled WGS sequence"/>
</dbReference>
<keyword evidence="3" id="KW-1185">Reference proteome</keyword>
<evidence type="ECO:0000313" key="3">
    <source>
        <dbReference type="Proteomes" id="UP000798602"/>
    </source>
</evidence>
<protein>
    <submittedName>
        <fullName evidence="2">Uncharacterized protein</fullName>
    </submittedName>
</protein>
<evidence type="ECO:0000313" key="2">
    <source>
        <dbReference type="EMBL" id="NBL64542.1"/>
    </source>
</evidence>
<evidence type="ECO:0000256" key="1">
    <source>
        <dbReference type="SAM" id="SignalP"/>
    </source>
</evidence>
<keyword evidence="1" id="KW-0732">Signal</keyword>
<name>A0ABW9ZB53_9FLAO</name>
<reference evidence="3" key="1">
    <citation type="submission" date="2020-01" db="EMBL/GenBank/DDBJ databases">
        <title>Sphingomonas sp. strain CSW-10.</title>
        <authorList>
            <person name="Chen W.-M."/>
        </authorList>
    </citation>
    <scope>NUCLEOTIDE SEQUENCE [LARGE SCALE GENOMIC DNA]</scope>
    <source>
        <strain evidence="3">NST-5</strain>
    </source>
</reference>
<comment type="caution">
    <text evidence="2">The sequence shown here is derived from an EMBL/GenBank/DDBJ whole genome shotgun (WGS) entry which is preliminary data.</text>
</comment>
<feature type="chain" id="PRO_5045145712" evidence="1">
    <location>
        <begin position="19"/>
        <end position="115"/>
    </location>
</feature>